<comment type="subcellular location">
    <subcellularLocation>
        <location evidence="1">Cell membrane</location>
        <topology evidence="1">Multi-pass membrane protein</topology>
    </subcellularLocation>
</comment>
<gene>
    <name evidence="7" type="ORF">ACFPZI_18305</name>
</gene>
<dbReference type="PANTHER" id="PTHR30482">
    <property type="entry name" value="HIGH-AFFINITY BRANCHED-CHAIN AMINO ACID TRANSPORT SYSTEM PERMEASE"/>
    <property type="match status" value="1"/>
</dbReference>
<dbReference type="InterPro" id="IPR001851">
    <property type="entry name" value="ABC_transp_permease"/>
</dbReference>
<name>A0ABW1E113_9ACTN</name>
<evidence type="ECO:0000256" key="5">
    <source>
        <dbReference type="ARBA" id="ARBA00023136"/>
    </source>
</evidence>
<dbReference type="Proteomes" id="UP001596180">
    <property type="component" value="Unassembled WGS sequence"/>
</dbReference>
<feature type="transmembrane region" description="Helical" evidence="6">
    <location>
        <begin position="23"/>
        <end position="43"/>
    </location>
</feature>
<keyword evidence="8" id="KW-1185">Reference proteome</keyword>
<evidence type="ECO:0000256" key="1">
    <source>
        <dbReference type="ARBA" id="ARBA00004651"/>
    </source>
</evidence>
<keyword evidence="2" id="KW-1003">Cell membrane</keyword>
<feature type="transmembrane region" description="Helical" evidence="6">
    <location>
        <begin position="266"/>
        <end position="299"/>
    </location>
</feature>
<evidence type="ECO:0000313" key="7">
    <source>
        <dbReference type="EMBL" id="MFC5853691.1"/>
    </source>
</evidence>
<dbReference type="EMBL" id="JBHSOA010000037">
    <property type="protein sequence ID" value="MFC5853691.1"/>
    <property type="molecule type" value="Genomic_DNA"/>
</dbReference>
<dbReference type="Pfam" id="PF02653">
    <property type="entry name" value="BPD_transp_2"/>
    <property type="match status" value="1"/>
</dbReference>
<feature type="transmembrane region" description="Helical" evidence="6">
    <location>
        <begin position="128"/>
        <end position="145"/>
    </location>
</feature>
<feature type="transmembrane region" description="Helical" evidence="6">
    <location>
        <begin position="75"/>
        <end position="93"/>
    </location>
</feature>
<feature type="transmembrane region" description="Helical" evidence="6">
    <location>
        <begin position="184"/>
        <end position="203"/>
    </location>
</feature>
<feature type="transmembrane region" description="Helical" evidence="6">
    <location>
        <begin position="320"/>
        <end position="342"/>
    </location>
</feature>
<proteinExistence type="predicted"/>
<dbReference type="InterPro" id="IPR043428">
    <property type="entry name" value="LivM-like"/>
</dbReference>
<keyword evidence="5 6" id="KW-0472">Membrane</keyword>
<evidence type="ECO:0000256" key="6">
    <source>
        <dbReference type="SAM" id="Phobius"/>
    </source>
</evidence>
<evidence type="ECO:0000256" key="3">
    <source>
        <dbReference type="ARBA" id="ARBA00022692"/>
    </source>
</evidence>
<evidence type="ECO:0000313" key="8">
    <source>
        <dbReference type="Proteomes" id="UP001596180"/>
    </source>
</evidence>
<protein>
    <submittedName>
        <fullName evidence="7">Branched-chain amino acid ABC transporter permease</fullName>
    </submittedName>
</protein>
<organism evidence="7 8">
    <name type="scientific">Streptomyces chlorus</name>
    <dbReference type="NCBI Taxonomy" id="887452"/>
    <lineage>
        <taxon>Bacteria</taxon>
        <taxon>Bacillati</taxon>
        <taxon>Actinomycetota</taxon>
        <taxon>Actinomycetes</taxon>
        <taxon>Kitasatosporales</taxon>
        <taxon>Streptomycetaceae</taxon>
        <taxon>Streptomyces</taxon>
    </lineage>
</organism>
<dbReference type="PANTHER" id="PTHR30482:SF10">
    <property type="entry name" value="HIGH-AFFINITY BRANCHED-CHAIN AMINO ACID TRANSPORT PROTEIN BRAE"/>
    <property type="match status" value="1"/>
</dbReference>
<reference evidence="8" key="1">
    <citation type="journal article" date="2019" name="Int. J. Syst. Evol. Microbiol.">
        <title>The Global Catalogue of Microorganisms (GCM) 10K type strain sequencing project: providing services to taxonomists for standard genome sequencing and annotation.</title>
        <authorList>
            <consortium name="The Broad Institute Genomics Platform"/>
            <consortium name="The Broad Institute Genome Sequencing Center for Infectious Disease"/>
            <person name="Wu L."/>
            <person name="Ma J."/>
        </authorList>
    </citation>
    <scope>NUCLEOTIDE SEQUENCE [LARGE SCALE GENOMIC DNA]</scope>
    <source>
        <strain evidence="8">JCM 10411</strain>
    </source>
</reference>
<dbReference type="CDD" id="cd06581">
    <property type="entry name" value="TM_PBP1_LivM_like"/>
    <property type="match status" value="1"/>
</dbReference>
<comment type="caution">
    <text evidence="7">The sequence shown here is derived from an EMBL/GenBank/DDBJ whole genome shotgun (WGS) entry which is preliminary data.</text>
</comment>
<evidence type="ECO:0000256" key="4">
    <source>
        <dbReference type="ARBA" id="ARBA00022989"/>
    </source>
</evidence>
<sequence length="374" mass="38993">MQENLLTESAPPRGRRPREVPRSARRLLLAGLACVYLVTPFLVQDHILFLLSYCAVLALAGAGVVLLVGRAGTVWIAQPFFMGLGAYLAVALADRFDPGFVVLALAAGAAAAVAGAVTGWLAVRLGGLELAIVSFGVVLIGDYLARQLTSLTGGSAGRASSSVEVSVGPVNFEELGSFSPEQGLFWATWAVTAACLALAAFLLRRAPGRTWVALRDNERAAEAIGIDVRREKIGVFALAGAFGGLGGAMLAGLREYIAPEDFGFTMVTLLMAVVIVGGVTRLAGAVVGALVLPGLEFLVAEFADSPALGWLIKSTAEDSGFFTAGSFNLLIFGALILVVLLVEPQGLLGGAARLLDRWKETPADRTVPDEGEVK</sequence>
<keyword evidence="3 6" id="KW-0812">Transmembrane</keyword>
<feature type="transmembrane region" description="Helical" evidence="6">
    <location>
        <begin position="49"/>
        <end position="68"/>
    </location>
</feature>
<keyword evidence="4 6" id="KW-1133">Transmembrane helix</keyword>
<feature type="transmembrane region" description="Helical" evidence="6">
    <location>
        <begin position="233"/>
        <end position="254"/>
    </location>
</feature>
<feature type="transmembrane region" description="Helical" evidence="6">
    <location>
        <begin position="99"/>
        <end position="121"/>
    </location>
</feature>
<accession>A0ABW1E113</accession>
<dbReference type="RefSeq" id="WP_381364251.1">
    <property type="nucleotide sequence ID" value="NZ_JBHSOA010000037.1"/>
</dbReference>
<evidence type="ECO:0000256" key="2">
    <source>
        <dbReference type="ARBA" id="ARBA00022475"/>
    </source>
</evidence>